<dbReference type="OrthoDB" id="8454588at2"/>
<gene>
    <name evidence="5" type="ORF">RU07_21230</name>
</gene>
<dbReference type="InterPro" id="IPR008207">
    <property type="entry name" value="Sig_transdc_His_kin_Hpt_dom"/>
</dbReference>
<keyword evidence="2" id="KW-0597">Phosphoprotein</keyword>
<evidence type="ECO:0000259" key="4">
    <source>
        <dbReference type="PROSITE" id="PS50894"/>
    </source>
</evidence>
<dbReference type="EMBL" id="JXQV01000030">
    <property type="protein sequence ID" value="KIP99173.1"/>
    <property type="molecule type" value="Genomic_DNA"/>
</dbReference>
<proteinExistence type="predicted"/>
<feature type="domain" description="HPt" evidence="4">
    <location>
        <begin position="33"/>
        <end position="122"/>
    </location>
</feature>
<dbReference type="AlphaFoldDB" id="A0A0D0KIP2"/>
<evidence type="ECO:0000256" key="3">
    <source>
        <dbReference type="SAM" id="MobiDB-lite"/>
    </source>
</evidence>
<reference evidence="5 6" key="1">
    <citation type="submission" date="2014-12" db="EMBL/GenBank/DDBJ databases">
        <title>16Stimator: statistical estimation of ribosomal gene copy numbers from draft genome assemblies.</title>
        <authorList>
            <person name="Perisin M.A."/>
            <person name="Vetter M."/>
            <person name="Gilbert J.A."/>
            <person name="Bergelson J."/>
        </authorList>
    </citation>
    <scope>NUCLEOTIDE SEQUENCE [LARGE SCALE GENOMIC DNA]</scope>
    <source>
        <strain evidence="5 6">MEJ076</strain>
    </source>
</reference>
<sequence>MAVPNIAFEGPDNGVPATPAKSKPIDFAHLSRQTMGDKDLEIEILQLFTRNARALLHDLATADDDQIKAIAHRLKGSADAVGAFGVSAAAEAVENNSKDSAALAKVAVSVVEAENFILKLCR</sequence>
<keyword evidence="1" id="KW-0902">Two-component regulatory system</keyword>
<feature type="region of interest" description="Disordered" evidence="3">
    <location>
        <begin position="1"/>
        <end position="20"/>
    </location>
</feature>
<dbReference type="GO" id="GO:0000160">
    <property type="term" value="P:phosphorelay signal transduction system"/>
    <property type="evidence" value="ECO:0007669"/>
    <property type="project" value="UniProtKB-KW"/>
</dbReference>
<evidence type="ECO:0000256" key="1">
    <source>
        <dbReference type="ARBA" id="ARBA00023012"/>
    </source>
</evidence>
<feature type="modified residue" description="Phosphohistidine" evidence="2">
    <location>
        <position position="72"/>
    </location>
</feature>
<dbReference type="Proteomes" id="UP000035017">
    <property type="component" value="Unassembled WGS sequence"/>
</dbReference>
<dbReference type="InterPro" id="IPR036641">
    <property type="entry name" value="HPT_dom_sf"/>
</dbReference>
<evidence type="ECO:0000313" key="5">
    <source>
        <dbReference type="EMBL" id="KIP99173.1"/>
    </source>
</evidence>
<comment type="caution">
    <text evidence="5">The sequence shown here is derived from an EMBL/GenBank/DDBJ whole genome shotgun (WGS) entry which is preliminary data.</text>
</comment>
<evidence type="ECO:0000313" key="6">
    <source>
        <dbReference type="Proteomes" id="UP000035017"/>
    </source>
</evidence>
<dbReference type="PROSITE" id="PS50894">
    <property type="entry name" value="HPT"/>
    <property type="match status" value="1"/>
</dbReference>
<evidence type="ECO:0000256" key="2">
    <source>
        <dbReference type="PROSITE-ProRule" id="PRU00110"/>
    </source>
</evidence>
<protein>
    <submittedName>
        <fullName evidence="5">Transcriptional regulator</fullName>
    </submittedName>
</protein>
<dbReference type="Pfam" id="PF01627">
    <property type="entry name" value="Hpt"/>
    <property type="match status" value="1"/>
</dbReference>
<accession>A0A0D0KIP2</accession>
<organism evidence="5 6">
    <name type="scientific">Agrobacterium tumefaciens</name>
    <dbReference type="NCBI Taxonomy" id="358"/>
    <lineage>
        <taxon>Bacteria</taxon>
        <taxon>Pseudomonadati</taxon>
        <taxon>Pseudomonadota</taxon>
        <taxon>Alphaproteobacteria</taxon>
        <taxon>Hyphomicrobiales</taxon>
        <taxon>Rhizobiaceae</taxon>
        <taxon>Rhizobium/Agrobacterium group</taxon>
        <taxon>Agrobacterium</taxon>
        <taxon>Agrobacterium tumefaciens complex</taxon>
    </lineage>
</organism>
<dbReference type="SUPFAM" id="SSF47226">
    <property type="entry name" value="Histidine-containing phosphotransfer domain, HPT domain"/>
    <property type="match status" value="1"/>
</dbReference>
<dbReference type="GO" id="GO:0004672">
    <property type="term" value="F:protein kinase activity"/>
    <property type="evidence" value="ECO:0007669"/>
    <property type="project" value="UniProtKB-ARBA"/>
</dbReference>
<dbReference type="Gene3D" id="1.20.120.160">
    <property type="entry name" value="HPT domain"/>
    <property type="match status" value="1"/>
</dbReference>
<name>A0A0D0KIP2_AGRTU</name>